<protein>
    <recommendedName>
        <fullName evidence="3">Terminase small subunit</fullName>
    </recommendedName>
</protein>
<comment type="caution">
    <text evidence="1">The sequence shown here is derived from an EMBL/GenBank/DDBJ whole genome shotgun (WGS) entry which is preliminary data.</text>
</comment>
<evidence type="ECO:0008006" key="3">
    <source>
        <dbReference type="Google" id="ProtNLM"/>
    </source>
</evidence>
<organism evidence="1 2">
    <name type="scientific">Biformimicrobium ophioploci</name>
    <dbReference type="NCBI Taxonomy" id="3036711"/>
    <lineage>
        <taxon>Bacteria</taxon>
        <taxon>Pseudomonadati</taxon>
        <taxon>Pseudomonadota</taxon>
        <taxon>Gammaproteobacteria</taxon>
        <taxon>Cellvibrionales</taxon>
        <taxon>Microbulbiferaceae</taxon>
        <taxon>Biformimicrobium</taxon>
    </lineage>
</organism>
<name>A0ABQ6LW12_9GAMM</name>
<evidence type="ECO:0000313" key="2">
    <source>
        <dbReference type="Proteomes" id="UP001224392"/>
    </source>
</evidence>
<keyword evidence="2" id="KW-1185">Reference proteome</keyword>
<dbReference type="Proteomes" id="UP001224392">
    <property type="component" value="Unassembled WGS sequence"/>
</dbReference>
<gene>
    <name evidence="1" type="ORF">MNKW57_06150</name>
</gene>
<dbReference type="RefSeq" id="WP_285762797.1">
    <property type="nucleotide sequence ID" value="NZ_BSYJ01000001.1"/>
</dbReference>
<proteinExistence type="predicted"/>
<evidence type="ECO:0000313" key="1">
    <source>
        <dbReference type="EMBL" id="GMG86294.1"/>
    </source>
</evidence>
<dbReference type="EMBL" id="BSYJ01000001">
    <property type="protein sequence ID" value="GMG86294.1"/>
    <property type="molecule type" value="Genomic_DNA"/>
</dbReference>
<sequence>MAIDAISMAGNKAKGKRPQYFKDGDSDRLMAILMAVAGELAVARERIDTLERLLEKNGVLKRQDIEQYAPDTEAAHERGLWQQEYIARILRVIQQEIEQIDENRAAAVHAKEHTAASTTNDLEELIDELAST</sequence>
<accession>A0ABQ6LW12</accession>
<reference evidence="1 2" key="1">
    <citation type="submission" date="2023-04" db="EMBL/GenBank/DDBJ databases">
        <title>Marinobulbifer ophiurae gen. nov., sp. Nov., isolate from tissue of brittle star Ophioplocus japonicus.</title>
        <authorList>
            <person name="Kawano K."/>
            <person name="Sawayama S."/>
            <person name="Nakagawa S."/>
        </authorList>
    </citation>
    <scope>NUCLEOTIDE SEQUENCE [LARGE SCALE GENOMIC DNA]</scope>
    <source>
        <strain evidence="1 2">NKW57</strain>
    </source>
</reference>